<organism evidence="2">
    <name type="scientific">marine metagenome</name>
    <dbReference type="NCBI Taxonomy" id="408172"/>
    <lineage>
        <taxon>unclassified sequences</taxon>
        <taxon>metagenomes</taxon>
        <taxon>ecological metagenomes</taxon>
    </lineage>
</organism>
<name>A0A382UV07_9ZZZZ</name>
<proteinExistence type="predicted"/>
<reference evidence="2" key="1">
    <citation type="submission" date="2018-05" db="EMBL/GenBank/DDBJ databases">
        <authorList>
            <person name="Lanie J.A."/>
            <person name="Ng W.-L."/>
            <person name="Kazmierczak K.M."/>
            <person name="Andrzejewski T.M."/>
            <person name="Davidsen T.M."/>
            <person name="Wayne K.J."/>
            <person name="Tettelin H."/>
            <person name="Glass J.I."/>
            <person name="Rusch D."/>
            <person name="Podicherti R."/>
            <person name="Tsui H.-C.T."/>
            <person name="Winkler M.E."/>
        </authorList>
    </citation>
    <scope>NUCLEOTIDE SEQUENCE</scope>
</reference>
<dbReference type="AlphaFoldDB" id="A0A382UV07"/>
<sequence>MNCSHWTLKDGSDITMPARKMDCPAILGAEVFLAVGTSEGLSFPLKTFREGALLPRRTTAPGFGRVSCRREGRNGMQVITNTGTRPEAMGDVPGICELP</sequence>
<gene>
    <name evidence="2" type="ORF">METZ01_LOCUS390841</name>
</gene>
<feature type="region of interest" description="Disordered" evidence="1">
    <location>
        <begin position="80"/>
        <end position="99"/>
    </location>
</feature>
<evidence type="ECO:0000256" key="1">
    <source>
        <dbReference type="SAM" id="MobiDB-lite"/>
    </source>
</evidence>
<feature type="non-terminal residue" evidence="2">
    <location>
        <position position="99"/>
    </location>
</feature>
<accession>A0A382UV07</accession>
<evidence type="ECO:0000313" key="2">
    <source>
        <dbReference type="EMBL" id="SVD37987.1"/>
    </source>
</evidence>
<protein>
    <submittedName>
        <fullName evidence="2">Uncharacterized protein</fullName>
    </submittedName>
</protein>
<dbReference type="EMBL" id="UINC01146957">
    <property type="protein sequence ID" value="SVD37987.1"/>
    <property type="molecule type" value="Genomic_DNA"/>
</dbReference>